<evidence type="ECO:0000256" key="1">
    <source>
        <dbReference type="ARBA" id="ARBA00001947"/>
    </source>
</evidence>
<keyword evidence="6" id="KW-0482">Metalloprotease</keyword>
<comment type="cofactor">
    <cofactor evidence="1">
        <name>Zn(2+)</name>
        <dbReference type="ChEBI" id="CHEBI:29105"/>
    </cofactor>
</comment>
<evidence type="ECO:0000256" key="3">
    <source>
        <dbReference type="ARBA" id="ARBA00022723"/>
    </source>
</evidence>
<dbReference type="AlphaFoldDB" id="A0A9X0DCD3"/>
<dbReference type="GO" id="GO:0046872">
    <property type="term" value="F:metal ion binding"/>
    <property type="evidence" value="ECO:0007669"/>
    <property type="project" value="UniProtKB-KW"/>
</dbReference>
<dbReference type="PROSITE" id="PS51885">
    <property type="entry name" value="NEPRILYSIN"/>
    <property type="match status" value="1"/>
</dbReference>
<protein>
    <submittedName>
        <fullName evidence="10">Endothelin-converting enzyme 2</fullName>
        <ecNumber evidence="10">3.4.24.71</ecNumber>
    </submittedName>
</protein>
<dbReference type="InterPro" id="IPR018497">
    <property type="entry name" value="Peptidase_M13_C"/>
</dbReference>
<dbReference type="PRINTS" id="PR00786">
    <property type="entry name" value="NEPRILYSIN"/>
</dbReference>
<dbReference type="Gene3D" id="1.10.1380.10">
    <property type="entry name" value="Neutral endopeptidase , domain2"/>
    <property type="match status" value="1"/>
</dbReference>
<keyword evidence="5" id="KW-0862">Zinc</keyword>
<name>A0A9X0DCD3_9CNID</name>
<dbReference type="Proteomes" id="UP001163046">
    <property type="component" value="Unassembled WGS sequence"/>
</dbReference>
<dbReference type="InterPro" id="IPR024079">
    <property type="entry name" value="MetalloPept_cat_dom_sf"/>
</dbReference>
<dbReference type="EC" id="3.4.24.71" evidence="10"/>
<keyword evidence="7" id="KW-0732">Signal</keyword>
<evidence type="ECO:0000256" key="7">
    <source>
        <dbReference type="SAM" id="SignalP"/>
    </source>
</evidence>
<dbReference type="InterPro" id="IPR042089">
    <property type="entry name" value="Peptidase_M13_dom_2"/>
</dbReference>
<dbReference type="InterPro" id="IPR008753">
    <property type="entry name" value="Peptidase_M13_N"/>
</dbReference>
<dbReference type="Pfam" id="PF05649">
    <property type="entry name" value="Peptidase_M13_N"/>
    <property type="match status" value="1"/>
</dbReference>
<proteinExistence type="predicted"/>
<feature type="signal peptide" evidence="7">
    <location>
        <begin position="1"/>
        <end position="16"/>
    </location>
</feature>
<evidence type="ECO:0000256" key="4">
    <source>
        <dbReference type="ARBA" id="ARBA00022801"/>
    </source>
</evidence>
<dbReference type="PANTHER" id="PTHR11733">
    <property type="entry name" value="ZINC METALLOPROTEASE FAMILY M13 NEPRILYSIN-RELATED"/>
    <property type="match status" value="1"/>
</dbReference>
<evidence type="ECO:0000259" key="9">
    <source>
        <dbReference type="Pfam" id="PF05649"/>
    </source>
</evidence>
<evidence type="ECO:0000313" key="11">
    <source>
        <dbReference type="Proteomes" id="UP001163046"/>
    </source>
</evidence>
<evidence type="ECO:0000256" key="2">
    <source>
        <dbReference type="ARBA" id="ARBA00022670"/>
    </source>
</evidence>
<dbReference type="Pfam" id="PF01431">
    <property type="entry name" value="Peptidase_M13"/>
    <property type="match status" value="1"/>
</dbReference>
<feature type="domain" description="Peptidase M13 C-terminal" evidence="8">
    <location>
        <begin position="552"/>
        <end position="749"/>
    </location>
</feature>
<comment type="caution">
    <text evidence="10">The sequence shown here is derived from an EMBL/GenBank/DDBJ whole genome shotgun (WGS) entry which is preliminary data.</text>
</comment>
<evidence type="ECO:0000256" key="5">
    <source>
        <dbReference type="ARBA" id="ARBA00022833"/>
    </source>
</evidence>
<keyword evidence="4 10" id="KW-0378">Hydrolase</keyword>
<keyword evidence="2" id="KW-0645">Protease</keyword>
<dbReference type="GO" id="GO:0004222">
    <property type="term" value="F:metalloendopeptidase activity"/>
    <property type="evidence" value="ECO:0007669"/>
    <property type="project" value="UniProtKB-EC"/>
</dbReference>
<gene>
    <name evidence="10" type="primary">ECE2_3</name>
    <name evidence="10" type="ORF">OS493_006568</name>
</gene>
<dbReference type="EMBL" id="MU825398">
    <property type="protein sequence ID" value="KAJ7393583.1"/>
    <property type="molecule type" value="Genomic_DNA"/>
</dbReference>
<dbReference type="Gene3D" id="3.40.390.10">
    <property type="entry name" value="Collagenase (Catalytic Domain)"/>
    <property type="match status" value="1"/>
</dbReference>
<dbReference type="SUPFAM" id="SSF55486">
    <property type="entry name" value="Metalloproteases ('zincins'), catalytic domain"/>
    <property type="match status" value="1"/>
</dbReference>
<evidence type="ECO:0000259" key="8">
    <source>
        <dbReference type="Pfam" id="PF01431"/>
    </source>
</evidence>
<organism evidence="10 11">
    <name type="scientific">Desmophyllum pertusum</name>
    <dbReference type="NCBI Taxonomy" id="174260"/>
    <lineage>
        <taxon>Eukaryota</taxon>
        <taxon>Metazoa</taxon>
        <taxon>Cnidaria</taxon>
        <taxon>Anthozoa</taxon>
        <taxon>Hexacorallia</taxon>
        <taxon>Scleractinia</taxon>
        <taxon>Caryophylliina</taxon>
        <taxon>Caryophylliidae</taxon>
        <taxon>Desmophyllum</taxon>
    </lineage>
</organism>
<reference evidence="10" key="1">
    <citation type="submission" date="2023-01" db="EMBL/GenBank/DDBJ databases">
        <title>Genome assembly of the deep-sea coral Lophelia pertusa.</title>
        <authorList>
            <person name="Herrera S."/>
            <person name="Cordes E."/>
        </authorList>
    </citation>
    <scope>NUCLEOTIDE SEQUENCE</scope>
    <source>
        <strain evidence="10">USNM1676648</strain>
        <tissue evidence="10">Polyp</tissue>
    </source>
</reference>
<evidence type="ECO:0000256" key="6">
    <source>
        <dbReference type="ARBA" id="ARBA00023049"/>
    </source>
</evidence>
<accession>A0A9X0DCD3</accession>
<sequence>MREILSLAVMACVVFGASLTSINTNYRKTETSAKRQVSDDEIIIILGNIGLPYQQSQNPKPKPKPAKNIPKCTTKECNKQSMSMSRMMDKTADPCEDFYEYACGGWLAKGQPGDHAKWTIFSKMGEETENKLRELIEKQKDSDNSVGKLVYNWYASCMDQEERNRLGAKPLKDLIHDIAGKQFNPFVANDFYDKDWKLEDVLATIHRNLDVFPLFKPSLGIDPRNSSSPMRLSIGQSEPLMKSRDLYLSQEKHAASVAKAYMALMGTLTRLLGATEHQDVSSIIQELKQILLFEVEEVKVMTDESKEEENKIITWTMKEFQANLPGFDWIRYFNKLMEGLSDNPFTETEEVFVESPKYLTDMMNTLKNTSTGVIGNYLTWSIIYHYGPYLSSEFHDAYMAFARIAYGIKKSSELWRRCVRGTDDSIDMGVSMLYVTDKDSGITNESMHRADQMVQNIREAFIENLETVTWMDSITKQAAREKAEAMFQQIGYPDFITNTTLLEEYFSGLKADPKNIFKNRLTENKIRMKNTLLARGSPVNRYRWDMKSTEINAYYSPQSNKIVVPAGILRPPFYHFEHPHAENFGAIGFVVGHELTHGFDSSGGMFDKKGNLANWWDRQSMAGFVVREKCLEDQYQQYTVLGHHLDGKKTLGENTADNGGAYHKWLAENDHDSTLPNLGLNSNQLFFLSFAQIWCDKATPNYQLTDLQLNEHSPGKYRVDGTLKNNLDFADAFSCPLGSPMNPVRKCEVW</sequence>
<keyword evidence="11" id="KW-1185">Reference proteome</keyword>
<dbReference type="InterPro" id="IPR000718">
    <property type="entry name" value="Peptidase_M13"/>
</dbReference>
<dbReference type="CDD" id="cd08662">
    <property type="entry name" value="M13"/>
    <property type="match status" value="1"/>
</dbReference>
<feature type="domain" description="Peptidase M13 N-terminal" evidence="9">
    <location>
        <begin position="94"/>
        <end position="493"/>
    </location>
</feature>
<dbReference type="GO" id="GO:0005886">
    <property type="term" value="C:plasma membrane"/>
    <property type="evidence" value="ECO:0007669"/>
    <property type="project" value="TreeGrafter"/>
</dbReference>
<dbReference type="GO" id="GO:0016485">
    <property type="term" value="P:protein processing"/>
    <property type="evidence" value="ECO:0007669"/>
    <property type="project" value="TreeGrafter"/>
</dbReference>
<dbReference type="OrthoDB" id="6475849at2759"/>
<feature type="chain" id="PRO_5040944144" evidence="7">
    <location>
        <begin position="17"/>
        <end position="750"/>
    </location>
</feature>
<dbReference type="PANTHER" id="PTHR11733:SF240">
    <property type="entry name" value="GH14155P-RELATED"/>
    <property type="match status" value="1"/>
</dbReference>
<keyword evidence="3" id="KW-0479">Metal-binding</keyword>
<evidence type="ECO:0000313" key="10">
    <source>
        <dbReference type="EMBL" id="KAJ7393583.1"/>
    </source>
</evidence>